<proteinExistence type="predicted"/>
<dbReference type="Proteomes" id="UP001595456">
    <property type="component" value="Unassembled WGS sequence"/>
</dbReference>
<accession>A0ABV7EAZ3</accession>
<protein>
    <submittedName>
        <fullName evidence="1">Uncharacterized protein</fullName>
    </submittedName>
</protein>
<dbReference type="EMBL" id="JBHRST010000020">
    <property type="protein sequence ID" value="MFC3098716.1"/>
    <property type="molecule type" value="Genomic_DNA"/>
</dbReference>
<dbReference type="RefSeq" id="WP_336926447.1">
    <property type="nucleotide sequence ID" value="NZ_JBANRO010000007.1"/>
</dbReference>
<evidence type="ECO:0000313" key="1">
    <source>
        <dbReference type="EMBL" id="MFC3098716.1"/>
    </source>
</evidence>
<name>A0ABV7EAZ3_9SPHN</name>
<organism evidence="1 2">
    <name type="scientific">Alteraurantiacibacter palmitatis</name>
    <dbReference type="NCBI Taxonomy" id="2054628"/>
    <lineage>
        <taxon>Bacteria</taxon>
        <taxon>Pseudomonadati</taxon>
        <taxon>Pseudomonadota</taxon>
        <taxon>Alphaproteobacteria</taxon>
        <taxon>Sphingomonadales</taxon>
        <taxon>Erythrobacteraceae</taxon>
        <taxon>Alteraurantiacibacter</taxon>
    </lineage>
</organism>
<gene>
    <name evidence="1" type="ORF">ACFODU_13045</name>
</gene>
<keyword evidence="2" id="KW-1185">Reference proteome</keyword>
<sequence length="169" mass="17599">MAEMIQANAALLVAALFVLLLVMWFVIAANRKARIQRDGDAGEEQAKRNQALIDAPPAVVKETIPPPVPEAAPDAAVASAEDGAPVAASAAADDLTLIKGLGPKIAAQLNGMGVTTFAQIAAWDDAAIDRVDAQMGRFAGRIRRDQWVAQARLLAAGDSAGFAAQFGNR</sequence>
<reference evidence="2" key="1">
    <citation type="journal article" date="2019" name="Int. J. Syst. Evol. Microbiol.">
        <title>The Global Catalogue of Microorganisms (GCM) 10K type strain sequencing project: providing services to taxonomists for standard genome sequencing and annotation.</title>
        <authorList>
            <consortium name="The Broad Institute Genomics Platform"/>
            <consortium name="The Broad Institute Genome Sequencing Center for Infectious Disease"/>
            <person name="Wu L."/>
            <person name="Ma J."/>
        </authorList>
    </citation>
    <scope>NUCLEOTIDE SEQUENCE [LARGE SCALE GENOMIC DNA]</scope>
    <source>
        <strain evidence="2">KCTC 52607</strain>
    </source>
</reference>
<evidence type="ECO:0000313" key="2">
    <source>
        <dbReference type="Proteomes" id="UP001595456"/>
    </source>
</evidence>
<dbReference type="Gene3D" id="1.10.150.20">
    <property type="entry name" value="5' to 3' exonuclease, C-terminal subdomain"/>
    <property type="match status" value="1"/>
</dbReference>
<comment type="caution">
    <text evidence="1">The sequence shown here is derived from an EMBL/GenBank/DDBJ whole genome shotgun (WGS) entry which is preliminary data.</text>
</comment>